<gene>
    <name evidence="6" type="ORF">LDC_0905</name>
</gene>
<keyword evidence="4" id="KW-0067">ATP-binding</keyword>
<feature type="region of interest" description="Disordered" evidence="5">
    <location>
        <begin position="1"/>
        <end position="36"/>
    </location>
</feature>
<evidence type="ECO:0000313" key="6">
    <source>
        <dbReference type="EMBL" id="EFK97062.1"/>
    </source>
</evidence>
<feature type="compositionally biased region" description="Basic and acidic residues" evidence="5">
    <location>
        <begin position="1"/>
        <end position="14"/>
    </location>
</feature>
<dbReference type="SUPFAM" id="SSF63999">
    <property type="entry name" value="Thiamin pyrophosphokinase, catalytic domain"/>
    <property type="match status" value="1"/>
</dbReference>
<evidence type="ECO:0000256" key="1">
    <source>
        <dbReference type="ARBA" id="ARBA00022679"/>
    </source>
</evidence>
<dbReference type="Gene3D" id="3.40.50.10240">
    <property type="entry name" value="Thiamin pyrophosphokinase, catalytic domain"/>
    <property type="match status" value="1"/>
</dbReference>
<comment type="caution">
    <text evidence="6">The sequence shown here is derived from an EMBL/GenBank/DDBJ whole genome shotgun (WGS) entry which is preliminary data.</text>
</comment>
<sequence>MRDHRRPSEPDPGHAGEGSPGDASVPSSGGVSIPATTHHQLHAILVGDGEVPARADLDAAWPGWDADAGLVIGADGGATRAMTAGLRPDLVVGDADSLGPAGLAAVQAAGVPA</sequence>
<evidence type="ECO:0000256" key="5">
    <source>
        <dbReference type="SAM" id="MobiDB-lite"/>
    </source>
</evidence>
<dbReference type="EMBL" id="ADZX01000360">
    <property type="protein sequence ID" value="EFK97062.1"/>
    <property type="molecule type" value="Genomic_DNA"/>
</dbReference>
<dbReference type="InterPro" id="IPR036759">
    <property type="entry name" value="TPK_catalytic_sf"/>
</dbReference>
<dbReference type="AlphaFoldDB" id="D9PHA5"/>
<reference evidence="6" key="1">
    <citation type="submission" date="2010-07" db="EMBL/GenBank/DDBJ databases">
        <authorList>
            <consortium name="CONSOLIDER consortium CSD2007-00005"/>
            <person name="Guazzaroni M.-E."/>
            <person name="Richter M."/>
            <person name="Garcia-Salamanca A."/>
            <person name="Yarza P."/>
            <person name="Ferrer M."/>
        </authorList>
    </citation>
    <scope>NUCLEOTIDE SEQUENCE</scope>
</reference>
<dbReference type="GO" id="GO:0016301">
    <property type="term" value="F:kinase activity"/>
    <property type="evidence" value="ECO:0007669"/>
    <property type="project" value="UniProtKB-KW"/>
</dbReference>
<organism evidence="6">
    <name type="scientific">sediment metagenome</name>
    <dbReference type="NCBI Taxonomy" id="749907"/>
    <lineage>
        <taxon>unclassified sequences</taxon>
        <taxon>metagenomes</taxon>
        <taxon>ecological metagenomes</taxon>
    </lineage>
</organism>
<feature type="compositionally biased region" description="Polar residues" evidence="5">
    <location>
        <begin position="25"/>
        <end position="36"/>
    </location>
</feature>
<protein>
    <recommendedName>
        <fullName evidence="7">Thiamin pyrophosphokinase catalytic domain-containing protein</fullName>
    </recommendedName>
</protein>
<keyword evidence="2" id="KW-0547">Nucleotide-binding</keyword>
<accession>D9PHA5</accession>
<dbReference type="GO" id="GO:0005524">
    <property type="term" value="F:ATP binding"/>
    <property type="evidence" value="ECO:0007669"/>
    <property type="project" value="UniProtKB-KW"/>
</dbReference>
<name>D9PHA5_9ZZZZ</name>
<dbReference type="GO" id="GO:0009229">
    <property type="term" value="P:thiamine diphosphate biosynthetic process"/>
    <property type="evidence" value="ECO:0007669"/>
    <property type="project" value="InterPro"/>
</dbReference>
<evidence type="ECO:0000256" key="2">
    <source>
        <dbReference type="ARBA" id="ARBA00022741"/>
    </source>
</evidence>
<reference evidence="6" key="2">
    <citation type="journal article" date="2011" name="Microb. Ecol.">
        <title>Taxonomic and Functional Metagenomic Profiling of the Microbial Community in the Anoxic Sediment of a Sub-saline Shallow Lake (Laguna de Carrizo, Central Spain).</title>
        <authorList>
            <person name="Ferrer M."/>
            <person name="Guazzaroni M.E."/>
            <person name="Richter M."/>
            <person name="Garcia-Salamanca A."/>
            <person name="Yarza P."/>
            <person name="Suarez-Suarez A."/>
            <person name="Solano J."/>
            <person name="Alcaide M."/>
            <person name="van Dillewijn P."/>
            <person name="Molina-Henares M.A."/>
            <person name="Lopez-Cortes N."/>
            <person name="Al-Ramahi Y."/>
            <person name="Guerrero C."/>
            <person name="Acosta A."/>
            <person name="de Eugenio L.I."/>
            <person name="Martinez V."/>
            <person name="Marques S."/>
            <person name="Rojo F."/>
            <person name="Santero E."/>
            <person name="Genilloud O."/>
            <person name="Perez-Perez J."/>
            <person name="Rossello-Mora R."/>
            <person name="Ramos J.L."/>
        </authorList>
    </citation>
    <scope>NUCLEOTIDE SEQUENCE</scope>
</reference>
<keyword evidence="1" id="KW-0808">Transferase</keyword>
<dbReference type="GO" id="GO:0004788">
    <property type="term" value="F:thiamine diphosphokinase activity"/>
    <property type="evidence" value="ECO:0007669"/>
    <property type="project" value="InterPro"/>
</dbReference>
<evidence type="ECO:0000256" key="3">
    <source>
        <dbReference type="ARBA" id="ARBA00022777"/>
    </source>
</evidence>
<keyword evidence="3" id="KW-0418">Kinase</keyword>
<evidence type="ECO:0000256" key="4">
    <source>
        <dbReference type="ARBA" id="ARBA00022840"/>
    </source>
</evidence>
<proteinExistence type="predicted"/>
<evidence type="ECO:0008006" key="7">
    <source>
        <dbReference type="Google" id="ProtNLM"/>
    </source>
</evidence>